<proteinExistence type="predicted"/>
<organism evidence="1 2">
    <name type="scientific">Erwinia phage vB_EamM_Bosolaphorus</name>
    <dbReference type="NCBI Taxonomy" id="2060126"/>
    <lineage>
        <taxon>Viruses</taxon>
        <taxon>Duplodnaviria</taxon>
        <taxon>Heunggongvirae</taxon>
        <taxon>Uroviricota</taxon>
        <taxon>Caudoviricetes</taxon>
        <taxon>Chimalliviridae</taxon>
        <taxon>Agricanvirus</taxon>
        <taxon>Agricanvirus ray</taxon>
    </lineage>
</organism>
<evidence type="ECO:0000313" key="2">
    <source>
        <dbReference type="Proteomes" id="UP000241811"/>
    </source>
</evidence>
<accession>A0A2H5BI96</accession>
<dbReference type="Proteomes" id="UP000241811">
    <property type="component" value="Segment"/>
</dbReference>
<reference evidence="2" key="1">
    <citation type="submission" date="2017-12" db="EMBL/GenBank/DDBJ databases">
        <authorList>
            <person name="Sharma R."/>
            <person name="Galbraith T."/>
            <person name="Beatty N."/>
            <person name="Choi M.C."/>
            <person name="Duncan S."/>
            <person name="Fajardo C.P."/>
            <person name="Ferguson H.P."/>
            <person name="Kruger J.L."/>
            <person name="Webb C.J."/>
            <person name="Grose J.H."/>
        </authorList>
    </citation>
    <scope>NUCLEOTIDE SEQUENCE [LARGE SCALE GENOMIC DNA]</scope>
</reference>
<gene>
    <name evidence="1" type="ORF">BOSOLAPHORUS_260</name>
</gene>
<name>A0A2H5BI96_9CAUD</name>
<evidence type="ECO:0000313" key="1">
    <source>
        <dbReference type="EMBL" id="AUG86046.1"/>
    </source>
</evidence>
<sequence length="260" mass="29091">MINGNTEGSWESLLKWHWFEERSARREPMHFVVVDYDTGSEAKAFQQLTELAEKLDYVSVERIAAADFTPARTRALNEREGGWHYCHLMGECRYGRGGIIIGEGGGWTGAHGGAGDVGMAATPNDGSILYQTDCNDPVVGRRKFKTVRDVMEKASPYDWPVEICVVGNRRDPEVVALSQAVFKSVGSRNIKVTAKTHQEMMFNQRTHQVVNITPAKYQAEFEAAYQEAYINANTVSTMPVRLGPRGPLHSVLATQRKKHF</sequence>
<protein>
    <submittedName>
        <fullName evidence="1">Uncharacterized protein</fullName>
    </submittedName>
</protein>
<dbReference type="EMBL" id="MG655267">
    <property type="protein sequence ID" value="AUG86046.1"/>
    <property type="molecule type" value="Genomic_DNA"/>
</dbReference>